<evidence type="ECO:0000313" key="2">
    <source>
        <dbReference type="Proteomes" id="UP000248764"/>
    </source>
</evidence>
<gene>
    <name evidence="1" type="ORF">C1I92_19580</name>
</gene>
<dbReference type="EMBL" id="POTW01000050">
    <property type="protein sequence ID" value="PZF81827.1"/>
    <property type="molecule type" value="Genomic_DNA"/>
</dbReference>
<dbReference type="Proteomes" id="UP000248764">
    <property type="component" value="Unassembled WGS sequence"/>
</dbReference>
<comment type="caution">
    <text evidence="1">The sequence shown here is derived from an EMBL/GenBank/DDBJ whole genome shotgun (WGS) entry which is preliminary data.</text>
</comment>
<keyword evidence="2" id="KW-1185">Reference proteome</keyword>
<dbReference type="AlphaFoldDB" id="A0A2W2C1I5"/>
<proteinExistence type="predicted"/>
<organism evidence="1 2">
    <name type="scientific">Jiangella anatolica</name>
    <dbReference type="NCBI Taxonomy" id="2670374"/>
    <lineage>
        <taxon>Bacteria</taxon>
        <taxon>Bacillati</taxon>
        <taxon>Actinomycetota</taxon>
        <taxon>Actinomycetes</taxon>
        <taxon>Jiangellales</taxon>
        <taxon>Jiangellaceae</taxon>
        <taxon>Jiangella</taxon>
    </lineage>
</organism>
<accession>A0A2W2C1I5</accession>
<reference evidence="1 2" key="1">
    <citation type="submission" date="2018-01" db="EMBL/GenBank/DDBJ databases">
        <title>Draft genome sequence of Jiangella sp. GTF31.</title>
        <authorList>
            <person name="Sahin N."/>
            <person name="Ay H."/>
            <person name="Saygin H."/>
        </authorList>
    </citation>
    <scope>NUCLEOTIDE SEQUENCE [LARGE SCALE GENOMIC DNA]</scope>
    <source>
        <strain evidence="1 2">GTF31</strain>
    </source>
</reference>
<protein>
    <submittedName>
        <fullName evidence="1">Uncharacterized protein</fullName>
    </submittedName>
</protein>
<evidence type="ECO:0000313" key="1">
    <source>
        <dbReference type="EMBL" id="PZF81827.1"/>
    </source>
</evidence>
<sequence>MRGRVIGEDGRVHDRPDLVALVQEDGPVLFAFLLAAGFDGPERTSDGIAALMRGEAVGGDG</sequence>
<name>A0A2W2C1I5_9ACTN</name>